<protein>
    <recommendedName>
        <fullName evidence="1">Alpha/beta hydrolase fold-3 domain-containing protein</fullName>
    </recommendedName>
</protein>
<evidence type="ECO:0000313" key="3">
    <source>
        <dbReference type="Proteomes" id="UP001139887"/>
    </source>
</evidence>
<dbReference type="AlphaFoldDB" id="A0A9W8I8B9"/>
<reference evidence="2" key="1">
    <citation type="submission" date="2022-07" db="EMBL/GenBank/DDBJ databases">
        <title>Phylogenomic reconstructions and comparative analyses of Kickxellomycotina fungi.</title>
        <authorList>
            <person name="Reynolds N.K."/>
            <person name="Stajich J.E."/>
            <person name="Barry K."/>
            <person name="Grigoriev I.V."/>
            <person name="Crous P."/>
            <person name="Smith M.E."/>
        </authorList>
    </citation>
    <scope>NUCLEOTIDE SEQUENCE</scope>
    <source>
        <strain evidence="2">NRRL 1566</strain>
    </source>
</reference>
<keyword evidence="3" id="KW-1185">Reference proteome</keyword>
<comment type="caution">
    <text evidence="2">The sequence shown here is derived from an EMBL/GenBank/DDBJ whole genome shotgun (WGS) entry which is preliminary data.</text>
</comment>
<sequence length="83" mass="9230">MLQHPLLSPLFADPRQFPPVQIHVGESDVLADDAADYAAQAHACSPKSAELLTYPGMNHYTILRGKTQLDKMYSSMRRFIAGK</sequence>
<proteinExistence type="predicted"/>
<evidence type="ECO:0000259" key="1">
    <source>
        <dbReference type="Pfam" id="PF07859"/>
    </source>
</evidence>
<dbReference type="Proteomes" id="UP001139887">
    <property type="component" value="Unassembled WGS sequence"/>
</dbReference>
<evidence type="ECO:0000313" key="2">
    <source>
        <dbReference type="EMBL" id="KAJ2846276.1"/>
    </source>
</evidence>
<dbReference type="SUPFAM" id="SSF53474">
    <property type="entry name" value="alpha/beta-Hydrolases"/>
    <property type="match status" value="1"/>
</dbReference>
<gene>
    <name evidence="2" type="ORF">IWW36_004425</name>
</gene>
<dbReference type="Pfam" id="PF07859">
    <property type="entry name" value="Abhydrolase_3"/>
    <property type="match status" value="1"/>
</dbReference>
<dbReference type="InterPro" id="IPR013094">
    <property type="entry name" value="AB_hydrolase_3"/>
</dbReference>
<dbReference type="Gene3D" id="3.40.50.1820">
    <property type="entry name" value="alpha/beta hydrolase"/>
    <property type="match status" value="1"/>
</dbReference>
<name>A0A9W8I8B9_9FUNG</name>
<dbReference type="InterPro" id="IPR029058">
    <property type="entry name" value="AB_hydrolase_fold"/>
</dbReference>
<dbReference type="OrthoDB" id="408631at2759"/>
<dbReference type="EMBL" id="JANBUW010000580">
    <property type="protein sequence ID" value="KAJ2846276.1"/>
    <property type="molecule type" value="Genomic_DNA"/>
</dbReference>
<dbReference type="GO" id="GO:0016787">
    <property type="term" value="F:hydrolase activity"/>
    <property type="evidence" value="ECO:0007669"/>
    <property type="project" value="InterPro"/>
</dbReference>
<accession>A0A9W8I8B9</accession>
<organism evidence="2 3">
    <name type="scientific">Coemansia brasiliensis</name>
    <dbReference type="NCBI Taxonomy" id="2650707"/>
    <lineage>
        <taxon>Eukaryota</taxon>
        <taxon>Fungi</taxon>
        <taxon>Fungi incertae sedis</taxon>
        <taxon>Zoopagomycota</taxon>
        <taxon>Kickxellomycotina</taxon>
        <taxon>Kickxellomycetes</taxon>
        <taxon>Kickxellales</taxon>
        <taxon>Kickxellaceae</taxon>
        <taxon>Coemansia</taxon>
    </lineage>
</organism>
<feature type="domain" description="Alpha/beta hydrolase fold-3" evidence="1">
    <location>
        <begin position="3"/>
        <end position="60"/>
    </location>
</feature>